<gene>
    <name evidence="1" type="ORF">EOE66_18265</name>
</gene>
<accession>A0A437RD62</accession>
<dbReference type="AlphaFoldDB" id="A0A437RD62"/>
<dbReference type="Proteomes" id="UP000285575">
    <property type="component" value="Unassembled WGS sequence"/>
</dbReference>
<sequence>MAEGARRIVCVDRDWAAWPMLDDAGLHQALAGWLKRPQRRLVLVGRGFDRLSVRCPRLERWRADWMHAIEAWALPDEAAWAEPPSLLVSDGSVSVHLLDAETGRGRAEREVRRARQWCEEIDAAIQRSERTWAVRPLGL</sequence>
<evidence type="ECO:0000313" key="1">
    <source>
        <dbReference type="EMBL" id="RVU44698.1"/>
    </source>
</evidence>
<evidence type="ECO:0000313" key="2">
    <source>
        <dbReference type="Proteomes" id="UP000285575"/>
    </source>
</evidence>
<protein>
    <submittedName>
        <fullName evidence="1">Uncharacterized protein</fullName>
    </submittedName>
</protein>
<dbReference type="EMBL" id="SACR01000005">
    <property type="protein sequence ID" value="RVU44698.1"/>
    <property type="molecule type" value="Genomic_DNA"/>
</dbReference>
<organism evidence="1 2">
    <name type="scientific">Rubrivivax rivuli</name>
    <dbReference type="NCBI Taxonomy" id="1862385"/>
    <lineage>
        <taxon>Bacteria</taxon>
        <taxon>Pseudomonadati</taxon>
        <taxon>Pseudomonadota</taxon>
        <taxon>Betaproteobacteria</taxon>
        <taxon>Burkholderiales</taxon>
        <taxon>Sphaerotilaceae</taxon>
        <taxon>Rubrivivax</taxon>
    </lineage>
</organism>
<dbReference type="OrthoDB" id="8898236at2"/>
<keyword evidence="2" id="KW-1185">Reference proteome</keyword>
<proteinExistence type="predicted"/>
<comment type="caution">
    <text evidence="1">The sequence shown here is derived from an EMBL/GenBank/DDBJ whole genome shotgun (WGS) entry which is preliminary data.</text>
</comment>
<reference evidence="1 2" key="1">
    <citation type="submission" date="2019-01" db="EMBL/GenBank/DDBJ databases">
        <authorList>
            <person name="Chen W.-M."/>
        </authorList>
    </citation>
    <scope>NUCLEOTIDE SEQUENCE [LARGE SCALE GENOMIC DNA]</scope>
    <source>
        <strain evidence="1 2">KYPY4</strain>
    </source>
</reference>
<name>A0A437RD62_9BURK</name>